<feature type="domain" description="Tip attachment protein J" evidence="2">
    <location>
        <begin position="792"/>
        <end position="953"/>
    </location>
</feature>
<dbReference type="OrthoDB" id="8445115at2"/>
<accession>A0A4P6V156</accession>
<feature type="domain" description="Rcc01698-like C-terminal" evidence="3">
    <location>
        <begin position="1047"/>
        <end position="1146"/>
    </location>
</feature>
<name>A0A4P6V156_9HYPH</name>
<keyword evidence="5" id="KW-1185">Reference proteome</keyword>
<protein>
    <submittedName>
        <fullName evidence="4">Host specificity protein</fullName>
    </submittedName>
</protein>
<dbReference type="Proteomes" id="UP000293719">
    <property type="component" value="Chromosome"/>
</dbReference>
<dbReference type="Pfam" id="PF23666">
    <property type="entry name" value="Rcc01698_C"/>
    <property type="match status" value="1"/>
</dbReference>
<organism evidence="4 5">
    <name type="scientific">Roseitalea porphyridii</name>
    <dbReference type="NCBI Taxonomy" id="1852022"/>
    <lineage>
        <taxon>Bacteria</taxon>
        <taxon>Pseudomonadati</taxon>
        <taxon>Pseudomonadota</taxon>
        <taxon>Alphaproteobacteria</taxon>
        <taxon>Hyphomicrobiales</taxon>
        <taxon>Ahrensiaceae</taxon>
        <taxon>Roseitalea</taxon>
    </lineage>
</organism>
<sequence length="1307" mass="138397">MATILLQAAGGMLGGVFGSFGATVGTAAGALAGYWVDGTLFGKSTHREGARLTEARPMTAEEGAPVPRAYGHVRLAGTVIWATRLEEQATTERQGGKGGPRVTTTTYSYFGNVAVALCEGPVAMVKRVWADGREIDLTEVDMRIYTGTATQPIDPLIEARQGAGNAPAYRNVVYIVFERLPLEPYGNRIPQIEAEIVRPVGELETAITAVSVIPGATEHGLSPDPATSLVGSGETVEHNRHILHAGNDWTASIDELQAICPNLQHVSLIVTWFGDDLRAGDCAIRPGVTERQMGAETPAWRVSGLTRSDPDARLVSRVDGRPAYGGTPTDASVITAIRDLKARGLSVTLHPFIMMDVAQDNALPDPYGGAAQAPYPWRGRITCHPGPGQPGSADRTATAQGQVAAFVGTTQATDLAVSGETVLPGPAADWGYRRMVLHMARLAQIAGGVDAMLIGSELRGLTWLRGAGDTFPFVDALRQLATDVRAILGPGCNLTYGADWSEYFGYHPPDGSGDVYYHLDPLWAAQEIDAVGIDNYMPLADWREGDLSEAGGNPDGMLAHDDAAAMGAAIAAGEGFDWYYVSPADRQNRVRTPIADGAHGKPWVYRYKDLVAWWSNAHVDRRGGIETGPQSPWVPHAKPIWFTELGCPAVHAGPNQPNVFPDPKSAESARPHFSNGARSDGAQRAFVDAHLAHWAQVGSAANPLAPGASTPMVDPGRMFLWAWDARPFPEFPRNGAIWGDGANWLTGHWLNGRLGGAPLAGLIAAVFADHGLPPPDVSAVRGTVLGMSVDRPAGIRATLEPLVDTFGLVVTDTGTEDAPSLRFASEAYRPVTLPAEAICLGRETGNRRLATGQADELPAEVVVRYRDALTDYRMQSARSHRREGPSARLVDLNLPCTLDGDAARHVAEAAIGRFWAGRDGLRLELPVRFAGLEPGDVIALDDAPSAHWRITGIDLTDRLEVTAVSVHGAPAGAARPSLPDRAASPEALGLFGGPPEALLLDLPMLDQSAPEANFRIALRAVPARPQAVFASPGADGFELRRTVPGNALIGRLTAPLAPGPSGRYDRANAIELVLPSGELASVAEDLLLAGRNTVAIEVTDGLFEVAQFRFAEEIAQGHWRLTALLRGQAGTEDAAALGAPADARIVVLDDRVPAAGLRATEIGIALNWRIGPVGRTFSDRYFATLSATGGVRALTPLAPVHLRAKAGVDGSLALRWVRRSRLGFGTQLAADAPLGEDVERYAVTLFDAGGASIHAAETGTPLLELEPSLVGSLYGATPSEVDCEVRQIGTRIGAGLPARAVLPVDLP</sequence>
<evidence type="ECO:0000313" key="4">
    <source>
        <dbReference type="EMBL" id="QBK30100.1"/>
    </source>
</evidence>
<evidence type="ECO:0000313" key="5">
    <source>
        <dbReference type="Proteomes" id="UP000293719"/>
    </source>
</evidence>
<dbReference type="Gene3D" id="3.20.20.80">
    <property type="entry name" value="Glycosidases"/>
    <property type="match status" value="1"/>
</dbReference>
<feature type="domain" description="GTA TIM-barrel-like" evidence="1">
    <location>
        <begin position="430"/>
        <end position="732"/>
    </location>
</feature>
<dbReference type="GeneID" id="90766742"/>
<dbReference type="EMBL" id="CP036532">
    <property type="protein sequence ID" value="QBK30100.1"/>
    <property type="molecule type" value="Genomic_DNA"/>
</dbReference>
<dbReference type="InterPro" id="IPR025195">
    <property type="entry name" value="GTA_TIM_dom"/>
</dbReference>
<dbReference type="InterPro" id="IPR032876">
    <property type="entry name" value="J_dom"/>
</dbReference>
<evidence type="ECO:0000259" key="3">
    <source>
        <dbReference type="Pfam" id="PF23666"/>
    </source>
</evidence>
<evidence type="ECO:0000259" key="1">
    <source>
        <dbReference type="Pfam" id="PF13547"/>
    </source>
</evidence>
<dbReference type="InterPro" id="IPR056490">
    <property type="entry name" value="Rcc01698_C"/>
</dbReference>
<dbReference type="Pfam" id="PF13550">
    <property type="entry name" value="Phage-tail_3"/>
    <property type="match status" value="1"/>
</dbReference>
<dbReference type="RefSeq" id="WP_131615802.1">
    <property type="nucleotide sequence ID" value="NZ_CP036532.1"/>
</dbReference>
<gene>
    <name evidence="4" type="ORF">E0E05_05485</name>
</gene>
<evidence type="ECO:0000259" key="2">
    <source>
        <dbReference type="Pfam" id="PF13550"/>
    </source>
</evidence>
<dbReference type="Pfam" id="PF13547">
    <property type="entry name" value="GTA_TIM"/>
    <property type="match status" value="1"/>
</dbReference>
<dbReference type="CDD" id="cd19607">
    <property type="entry name" value="GTA_TIM-barrel-like"/>
    <property type="match status" value="1"/>
</dbReference>
<proteinExistence type="predicted"/>
<dbReference type="KEGG" id="rpod:E0E05_05485"/>
<reference evidence="4 5" key="1">
    <citation type="journal article" date="2017" name="Int. J. Syst. Evol. Microbiol.">
        <title>Roseitalea porphyridii gen. nov., sp. nov., isolated from a red alga, and reclassification of Hoeflea suaedae Chung et al. 2013 as Pseudohoeflea suaedae gen. nov., comb. nov.</title>
        <authorList>
            <person name="Hyeon J.W."/>
            <person name="Jeong S.E."/>
            <person name="Baek K."/>
            <person name="Jeon C.O."/>
        </authorList>
    </citation>
    <scope>NUCLEOTIDE SEQUENCE [LARGE SCALE GENOMIC DNA]</scope>
    <source>
        <strain evidence="4 5">MA7-20</strain>
    </source>
</reference>